<evidence type="ECO:0000256" key="1">
    <source>
        <dbReference type="SAM" id="Coils"/>
    </source>
</evidence>
<dbReference type="EMBL" id="ADFV01112342">
    <property type="status" value="NOT_ANNOTATED_CDS"/>
    <property type="molecule type" value="Genomic_DNA"/>
</dbReference>
<dbReference type="STRING" id="61853.ENSNLEP00000021440"/>
<evidence type="ECO:0000313" key="4">
    <source>
        <dbReference type="Ensembl" id="ENSNLEP00000021440.2"/>
    </source>
</evidence>
<reference evidence="4 5" key="1">
    <citation type="submission" date="2012-10" db="EMBL/GenBank/DDBJ databases">
        <authorList>
            <consortium name="Gibbon Genome Sequencing Consortium"/>
        </authorList>
    </citation>
    <scope>NUCLEOTIDE SEQUENCE [LARGE SCALE GENOMIC DNA]</scope>
</reference>
<sequence>MSPPKDPSPSLPLPSLSSRSSSPPSSSSTSVSGNAPDGSSPPQMTASEPLSQVSRGHPSPPTPSFRRRAIAQGAPREIPLYLPHHPKPEWAEYCLVSPGEDGLSSPAEMTSDECQPAEAPLGDIGSNHRDPHPIWGKDRRWTGQELSPLAGEDQEKGSTGARKEEEGGPVLAKENLGLKKLVLTQEQKTMLLPPPTAGGADSKNFPLRAQVTEASSSASSTSSSSADEEFDPQLSLQLKEKKTLRRRKKLEKAMKQLVKQEELKRLYKAQAIQRQLEEMEERQRASEIQGVRLEKALRGEADSGTQDEAQLLQEWFKLVLEKNKLMRYESELLIMAQELELEDHQSRLEQKLREKMLKEESQKDEKDLNEEQEIFTELMQVIEQRDKLVDSLEEQRIREKAEDQHFESFVFPRGCQLSRT</sequence>
<dbReference type="InterPro" id="IPR022735">
    <property type="entry name" value="bMERB_dom"/>
</dbReference>
<feature type="coiled-coil region" evidence="1">
    <location>
        <begin position="240"/>
        <end position="289"/>
    </location>
</feature>
<feature type="compositionally biased region" description="Pro residues" evidence="2">
    <location>
        <begin position="1"/>
        <end position="12"/>
    </location>
</feature>
<feature type="region of interest" description="Disordered" evidence="2">
    <location>
        <begin position="99"/>
        <end position="172"/>
    </location>
</feature>
<name>G1S7F1_NOMLE</name>
<feature type="region of interest" description="Disordered" evidence="2">
    <location>
        <begin position="1"/>
        <end position="83"/>
    </location>
</feature>
<organism evidence="4 5">
    <name type="scientific">Nomascus leucogenys</name>
    <name type="common">Northern white-cheeked gibbon</name>
    <name type="synonym">Hylobates leucogenys</name>
    <dbReference type="NCBI Taxonomy" id="61853"/>
    <lineage>
        <taxon>Eukaryota</taxon>
        <taxon>Metazoa</taxon>
        <taxon>Chordata</taxon>
        <taxon>Craniata</taxon>
        <taxon>Vertebrata</taxon>
        <taxon>Euteleostomi</taxon>
        <taxon>Mammalia</taxon>
        <taxon>Eutheria</taxon>
        <taxon>Euarchontoglires</taxon>
        <taxon>Primates</taxon>
        <taxon>Haplorrhini</taxon>
        <taxon>Catarrhini</taxon>
        <taxon>Hylobatidae</taxon>
        <taxon>Nomascus</taxon>
    </lineage>
</organism>
<protein>
    <recommendedName>
        <fullName evidence="3">BMERB domain-containing protein</fullName>
    </recommendedName>
</protein>
<dbReference type="SMART" id="SM01203">
    <property type="entry name" value="DUF3585"/>
    <property type="match status" value="1"/>
</dbReference>
<feature type="compositionally biased region" description="Low complexity" evidence="2">
    <location>
        <begin position="214"/>
        <end position="225"/>
    </location>
</feature>
<dbReference type="GeneTree" id="ENSGT00940000163529"/>
<dbReference type="PANTHER" id="PTHR23167:SF39">
    <property type="entry name" value="[F-ACTIN]-MONOOXYGENASE MICAL2"/>
    <property type="match status" value="1"/>
</dbReference>
<dbReference type="EMBL" id="ADFV01112344">
    <property type="status" value="NOT_ANNOTATED_CDS"/>
    <property type="molecule type" value="Genomic_DNA"/>
</dbReference>
<dbReference type="eggNOG" id="ENOG502QWDX">
    <property type="taxonomic scope" value="Eukaryota"/>
</dbReference>
<feature type="compositionally biased region" description="Basic and acidic residues" evidence="2">
    <location>
        <begin position="126"/>
        <end position="142"/>
    </location>
</feature>
<proteinExistence type="predicted"/>
<evidence type="ECO:0000313" key="5">
    <source>
        <dbReference type="Proteomes" id="UP000001073"/>
    </source>
</evidence>
<feature type="compositionally biased region" description="Polar residues" evidence="2">
    <location>
        <begin position="40"/>
        <end position="54"/>
    </location>
</feature>
<feature type="region of interest" description="Disordered" evidence="2">
    <location>
        <begin position="189"/>
        <end position="238"/>
    </location>
</feature>
<dbReference type="EMBL" id="ADFV01112347">
    <property type="status" value="NOT_ANNOTATED_CDS"/>
    <property type="molecule type" value="Genomic_DNA"/>
</dbReference>
<dbReference type="HOGENOM" id="CLU_1418192_0_0_1"/>
<reference evidence="4" key="2">
    <citation type="submission" date="2025-08" db="UniProtKB">
        <authorList>
            <consortium name="Ensembl"/>
        </authorList>
    </citation>
    <scope>IDENTIFICATION</scope>
</reference>
<feature type="compositionally biased region" description="Basic and acidic residues" evidence="2">
    <location>
        <begin position="153"/>
        <end position="166"/>
    </location>
</feature>
<keyword evidence="5" id="KW-1185">Reference proteome</keyword>
<feature type="compositionally biased region" description="Low complexity" evidence="2">
    <location>
        <begin position="13"/>
        <end position="32"/>
    </location>
</feature>
<dbReference type="PROSITE" id="PS51848">
    <property type="entry name" value="BMERB"/>
    <property type="match status" value="1"/>
</dbReference>
<dbReference type="InParanoid" id="G1S7F1"/>
<reference evidence="4" key="3">
    <citation type="submission" date="2025-09" db="UniProtKB">
        <authorList>
            <consortium name="Ensembl"/>
        </authorList>
    </citation>
    <scope>IDENTIFICATION</scope>
</reference>
<keyword evidence="1" id="KW-0175">Coiled coil</keyword>
<dbReference type="OMA" id="KAEDQRF"/>
<feature type="coiled-coil region" evidence="1">
    <location>
        <begin position="334"/>
        <end position="361"/>
    </location>
</feature>
<dbReference type="AlphaFoldDB" id="G1S7F1"/>
<dbReference type="Pfam" id="PF12130">
    <property type="entry name" value="bMERB_dom"/>
    <property type="match status" value="1"/>
</dbReference>
<evidence type="ECO:0000256" key="2">
    <source>
        <dbReference type="SAM" id="MobiDB-lite"/>
    </source>
</evidence>
<dbReference type="Proteomes" id="UP000001073">
    <property type="component" value="Chromosome 15"/>
</dbReference>
<accession>G1S7F1</accession>
<dbReference type="PANTHER" id="PTHR23167">
    <property type="entry name" value="CALPONIN HOMOLOGY DOMAIN-CONTAINING PROTEIN DDB_G0272472-RELATED"/>
    <property type="match status" value="1"/>
</dbReference>
<dbReference type="EMBL" id="ADFV01112345">
    <property type="status" value="NOT_ANNOTATED_CDS"/>
    <property type="molecule type" value="Genomic_DNA"/>
</dbReference>
<dbReference type="EMBL" id="ADFV01112346">
    <property type="status" value="NOT_ANNOTATED_CDS"/>
    <property type="molecule type" value="Genomic_DNA"/>
</dbReference>
<feature type="domain" description="BMERB" evidence="3">
    <location>
        <begin position="259"/>
        <end position="408"/>
    </location>
</feature>
<dbReference type="EMBL" id="ADFV01112343">
    <property type="status" value="NOT_ANNOTATED_CDS"/>
    <property type="molecule type" value="Genomic_DNA"/>
</dbReference>
<evidence type="ECO:0000259" key="3">
    <source>
        <dbReference type="PROSITE" id="PS51848"/>
    </source>
</evidence>
<gene>
    <name evidence="4" type="primary">MICALCL</name>
</gene>
<dbReference type="Ensembl" id="ENSNLET00000022528.2">
    <property type="protein sequence ID" value="ENSNLEP00000021440.2"/>
    <property type="gene ID" value="ENSNLEG00000017667.2"/>
</dbReference>
<dbReference type="InterPro" id="IPR050540">
    <property type="entry name" value="F-actin_Monoox_Mical"/>
</dbReference>
<dbReference type="EMBL" id="ADFV01112348">
    <property type="status" value="NOT_ANNOTATED_CDS"/>
    <property type="molecule type" value="Genomic_DNA"/>
</dbReference>